<dbReference type="Gene3D" id="3.40.50.360">
    <property type="match status" value="1"/>
</dbReference>
<keyword evidence="2" id="KW-0285">Flavoprotein</keyword>
<dbReference type="Pfam" id="PF02525">
    <property type="entry name" value="Flavodoxin_2"/>
    <property type="match status" value="1"/>
</dbReference>
<dbReference type="EMBL" id="MAYH01000001">
    <property type="protein sequence ID" value="OCA77091.1"/>
    <property type="molecule type" value="Genomic_DNA"/>
</dbReference>
<keyword evidence="3" id="KW-0274">FAD</keyword>
<name>A0A1B8ZZS1_9FLAO</name>
<dbReference type="SUPFAM" id="SSF52218">
    <property type="entry name" value="Flavoproteins"/>
    <property type="match status" value="1"/>
</dbReference>
<dbReference type="PANTHER" id="PTHR46305:SF3">
    <property type="entry name" value="NADPH:QUINONE OXIDOREDUCTASE MDAB"/>
    <property type="match status" value="1"/>
</dbReference>
<dbReference type="AlphaFoldDB" id="A0A1B8ZZS1"/>
<dbReference type="OrthoDB" id="652200at2"/>
<comment type="caution">
    <text evidence="6">The sequence shown here is derived from an EMBL/GenBank/DDBJ whole genome shotgun (WGS) entry which is preliminary data.</text>
</comment>
<feature type="domain" description="Flavodoxin-like fold" evidence="5">
    <location>
        <begin position="5"/>
        <end position="191"/>
    </location>
</feature>
<keyword evidence="7" id="KW-1185">Reference proteome</keyword>
<reference evidence="6 7" key="1">
    <citation type="submission" date="2016-07" db="EMBL/GenBank/DDBJ databases">
        <authorList>
            <person name="Jeong J.-J."/>
            <person name="Kim D.W."/>
            <person name="Sang M.K."/>
            <person name="Choi I.-G."/>
            <person name="Kim K.D."/>
        </authorList>
    </citation>
    <scope>NUCLEOTIDE SEQUENCE [LARGE SCALE GENOMIC DNA]</scope>
    <source>
        <strain evidence="6 7">UTM-3</strain>
    </source>
</reference>
<dbReference type="RefSeq" id="WP_065392845.1">
    <property type="nucleotide sequence ID" value="NZ_MAYH01000001.1"/>
</dbReference>
<dbReference type="PANTHER" id="PTHR46305">
    <property type="match status" value="1"/>
</dbReference>
<evidence type="ECO:0000313" key="7">
    <source>
        <dbReference type="Proteomes" id="UP000092651"/>
    </source>
</evidence>
<dbReference type="InterPro" id="IPR003680">
    <property type="entry name" value="Flavodoxin_fold"/>
</dbReference>
<evidence type="ECO:0000256" key="1">
    <source>
        <dbReference type="ARBA" id="ARBA00001974"/>
    </source>
</evidence>
<evidence type="ECO:0000256" key="3">
    <source>
        <dbReference type="ARBA" id="ARBA00022827"/>
    </source>
</evidence>
<dbReference type="InterPro" id="IPR029039">
    <property type="entry name" value="Flavoprotein-like_sf"/>
</dbReference>
<evidence type="ECO:0000313" key="6">
    <source>
        <dbReference type="EMBL" id="OCA77091.1"/>
    </source>
</evidence>
<protein>
    <submittedName>
        <fullName evidence="6">Flavodoxin</fullName>
    </submittedName>
</protein>
<comment type="similarity">
    <text evidence="4">Belongs to the oxidoreductase MdaB family.</text>
</comment>
<evidence type="ECO:0000256" key="4">
    <source>
        <dbReference type="ARBA" id="ARBA00037981"/>
    </source>
</evidence>
<dbReference type="InterPro" id="IPR052397">
    <property type="entry name" value="NADPH-QR_MdaB"/>
</dbReference>
<evidence type="ECO:0000259" key="5">
    <source>
        <dbReference type="Pfam" id="PF02525"/>
    </source>
</evidence>
<evidence type="ECO:0000256" key="2">
    <source>
        <dbReference type="ARBA" id="ARBA00022630"/>
    </source>
</evidence>
<organism evidence="6 7">
    <name type="scientific">Chryseobacterium artocarpi</name>
    <dbReference type="NCBI Taxonomy" id="1414727"/>
    <lineage>
        <taxon>Bacteria</taxon>
        <taxon>Pseudomonadati</taxon>
        <taxon>Bacteroidota</taxon>
        <taxon>Flavobacteriia</taxon>
        <taxon>Flavobacteriales</taxon>
        <taxon>Weeksellaceae</taxon>
        <taxon>Chryseobacterium group</taxon>
        <taxon>Chryseobacterium</taxon>
    </lineage>
</organism>
<sequence>MNNQKTVLLVNTHLTYPNWSEGGLNRAFQDKAKEFFISNGYQVLETYIENGYDPTEEVEKHLAAEIVILQTPVNWFGAPWIYKKYVDEVFNAGLFSKKFQEADGRSEEDPGKQYGTGGKMYGKKFMVSATWNAPREAFGNPDQVLMQGKTTADLFLNLTSSYRFVGYEIMPDYGTFDIFRDQKIESDLENYPEYLEETFQIAEVIV</sequence>
<proteinExistence type="inferred from homology"/>
<gene>
    <name evidence="6" type="ORF">BBI01_01105</name>
</gene>
<accession>A0A1B8ZZS1</accession>
<dbReference type="Proteomes" id="UP000092651">
    <property type="component" value="Unassembled WGS sequence"/>
</dbReference>
<comment type="cofactor">
    <cofactor evidence="1">
        <name>FAD</name>
        <dbReference type="ChEBI" id="CHEBI:57692"/>
    </cofactor>
</comment>